<reference evidence="4" key="2">
    <citation type="submission" date="2020-08" db="EMBL/GenBank/DDBJ databases">
        <title>Plant Genome Project.</title>
        <authorList>
            <person name="Zhang R.-G."/>
        </authorList>
    </citation>
    <scope>NUCLEOTIDE SEQUENCE</scope>
    <source>
        <strain evidence="4">Huo1</strain>
        <tissue evidence="4">Leaf</tissue>
    </source>
</reference>
<keyword evidence="2" id="KW-0812">Transmembrane</keyword>
<dbReference type="AlphaFoldDB" id="A0A8X8ZAS8"/>
<dbReference type="PANTHER" id="PTHR36073">
    <property type="match status" value="1"/>
</dbReference>
<dbReference type="PANTHER" id="PTHR36073:SF1">
    <property type="entry name" value="OS01G0962100 PROTEIN"/>
    <property type="match status" value="1"/>
</dbReference>
<organism evidence="4">
    <name type="scientific">Salvia splendens</name>
    <name type="common">Scarlet sage</name>
    <dbReference type="NCBI Taxonomy" id="180675"/>
    <lineage>
        <taxon>Eukaryota</taxon>
        <taxon>Viridiplantae</taxon>
        <taxon>Streptophyta</taxon>
        <taxon>Embryophyta</taxon>
        <taxon>Tracheophyta</taxon>
        <taxon>Spermatophyta</taxon>
        <taxon>Magnoliopsida</taxon>
        <taxon>eudicotyledons</taxon>
        <taxon>Gunneridae</taxon>
        <taxon>Pentapetalae</taxon>
        <taxon>asterids</taxon>
        <taxon>lamiids</taxon>
        <taxon>Lamiales</taxon>
        <taxon>Lamiaceae</taxon>
        <taxon>Nepetoideae</taxon>
        <taxon>Mentheae</taxon>
        <taxon>Salviinae</taxon>
        <taxon>Salvia</taxon>
        <taxon>Salvia subgen. Calosphace</taxon>
        <taxon>core Calosphace</taxon>
    </lineage>
</organism>
<feature type="chain" id="PRO_5036486906" evidence="3">
    <location>
        <begin position="20"/>
        <end position="338"/>
    </location>
</feature>
<evidence type="ECO:0000256" key="2">
    <source>
        <dbReference type="SAM" id="Phobius"/>
    </source>
</evidence>
<sequence>MALLVSALVGLVLRPLLLAKLSCQVGARGLCFVVLTWLEVLRYALCLHFVILWRLAIWGMAVLSLPVRAFSALYRERMLEMQLHRLRNEMEDVLFDAKELEEKLHEAIEERSTIEMLVIELEKEHDEAILKIKLLEGEVTKESILDSLMSRHVLFIYVTSRAFIPRPNLQVQNLKDEAQRLKEIQGKILSSYMGQDGRHLTITHNIGKSPYRLDYDREEVTEDVSKDEMRMFAQIISKEYSVLARERKVALSRSLFSMLLSLVVGLIVWKAKAPCTPLVMALFVVVTLSLRSVLQLCARVEHKPASESLALLSINWFILGTLAYPMFPVVARFLAPVA</sequence>
<keyword evidence="2" id="KW-0472">Membrane</keyword>
<proteinExistence type="predicted"/>
<evidence type="ECO:0000313" key="5">
    <source>
        <dbReference type="Proteomes" id="UP000298416"/>
    </source>
</evidence>
<name>A0A8X8ZAS8_SALSN</name>
<feature type="transmembrane region" description="Helical" evidence="2">
    <location>
        <begin position="309"/>
        <end position="327"/>
    </location>
</feature>
<feature type="coiled-coil region" evidence="1">
    <location>
        <begin position="83"/>
        <end position="138"/>
    </location>
</feature>
<dbReference type="EMBL" id="PNBA02000016">
    <property type="protein sequence ID" value="KAG6397214.1"/>
    <property type="molecule type" value="Genomic_DNA"/>
</dbReference>
<evidence type="ECO:0000313" key="4">
    <source>
        <dbReference type="EMBL" id="KAG6397214.1"/>
    </source>
</evidence>
<keyword evidence="1" id="KW-0175">Coiled coil</keyword>
<evidence type="ECO:0000256" key="3">
    <source>
        <dbReference type="SAM" id="SignalP"/>
    </source>
</evidence>
<keyword evidence="5" id="KW-1185">Reference proteome</keyword>
<keyword evidence="2" id="KW-1133">Transmembrane helix</keyword>
<feature type="transmembrane region" description="Helical" evidence="2">
    <location>
        <begin position="255"/>
        <end position="272"/>
    </location>
</feature>
<evidence type="ECO:0000256" key="1">
    <source>
        <dbReference type="SAM" id="Coils"/>
    </source>
</evidence>
<gene>
    <name evidence="4" type="ORF">SASPL_143380</name>
</gene>
<feature type="signal peptide" evidence="3">
    <location>
        <begin position="1"/>
        <end position="19"/>
    </location>
</feature>
<accession>A0A8X8ZAS8</accession>
<reference evidence="4" key="1">
    <citation type="submission" date="2018-01" db="EMBL/GenBank/DDBJ databases">
        <authorList>
            <person name="Mao J.F."/>
        </authorList>
    </citation>
    <scope>NUCLEOTIDE SEQUENCE</scope>
    <source>
        <strain evidence="4">Huo1</strain>
        <tissue evidence="4">Leaf</tissue>
    </source>
</reference>
<dbReference type="Proteomes" id="UP000298416">
    <property type="component" value="Unassembled WGS sequence"/>
</dbReference>
<feature type="transmembrane region" description="Helical" evidence="2">
    <location>
        <begin position="278"/>
        <end position="297"/>
    </location>
</feature>
<keyword evidence="3" id="KW-0732">Signal</keyword>
<comment type="caution">
    <text evidence="4">The sequence shown here is derived from an EMBL/GenBank/DDBJ whole genome shotgun (WGS) entry which is preliminary data.</text>
</comment>
<protein>
    <submittedName>
        <fullName evidence="4">Uncharacterized protein</fullName>
    </submittedName>
</protein>
<feature type="transmembrane region" description="Helical" evidence="2">
    <location>
        <begin position="43"/>
        <end position="67"/>
    </location>
</feature>